<evidence type="ECO:0000313" key="3">
    <source>
        <dbReference type="Proteomes" id="UP001221142"/>
    </source>
</evidence>
<dbReference type="EMBL" id="JARKIF010000080">
    <property type="protein sequence ID" value="KAJ7605202.1"/>
    <property type="molecule type" value="Genomic_DNA"/>
</dbReference>
<reference evidence="2" key="1">
    <citation type="submission" date="2023-03" db="EMBL/GenBank/DDBJ databases">
        <title>Massive genome expansion in bonnet fungi (Mycena s.s.) driven by repeated elements and novel gene families across ecological guilds.</title>
        <authorList>
            <consortium name="Lawrence Berkeley National Laboratory"/>
            <person name="Harder C.B."/>
            <person name="Miyauchi S."/>
            <person name="Viragh M."/>
            <person name="Kuo A."/>
            <person name="Thoen E."/>
            <person name="Andreopoulos B."/>
            <person name="Lu D."/>
            <person name="Skrede I."/>
            <person name="Drula E."/>
            <person name="Henrissat B."/>
            <person name="Morin E."/>
            <person name="Kohler A."/>
            <person name="Barry K."/>
            <person name="LaButti K."/>
            <person name="Morin E."/>
            <person name="Salamov A."/>
            <person name="Lipzen A."/>
            <person name="Mereny Z."/>
            <person name="Hegedus B."/>
            <person name="Baldrian P."/>
            <person name="Stursova M."/>
            <person name="Weitz H."/>
            <person name="Taylor A."/>
            <person name="Grigoriev I.V."/>
            <person name="Nagy L.G."/>
            <person name="Martin F."/>
            <person name="Kauserud H."/>
        </authorList>
    </citation>
    <scope>NUCLEOTIDE SEQUENCE</scope>
    <source>
        <strain evidence="2">9284</strain>
    </source>
</reference>
<name>A0AAD7AZ98_9AGAR</name>
<feature type="region of interest" description="Disordered" evidence="1">
    <location>
        <begin position="285"/>
        <end position="305"/>
    </location>
</feature>
<feature type="compositionally biased region" description="Low complexity" evidence="1">
    <location>
        <begin position="1"/>
        <end position="13"/>
    </location>
</feature>
<proteinExistence type="predicted"/>
<comment type="caution">
    <text evidence="2">The sequence shown here is derived from an EMBL/GenBank/DDBJ whole genome shotgun (WGS) entry which is preliminary data.</text>
</comment>
<gene>
    <name evidence="2" type="ORF">FB45DRAFT_767479</name>
</gene>
<sequence>RRTPSTPTPLRTRLWAKNHPSVTTAPADPQTSETGSLSDSSPESVHLSNLASDSDSDSDSTMAPLATKPTFATITHPKSDRCPILEAGIITPEILYEWRRACQKYQKNCKERTADDLVSYVADEMREPILAKWYTASQTRIDGLKLDAYIAELGTLVLEKGWQGKMRCKVLGAKMALSGQTFADWAYDIQNTNAILSQAAATFALTDADLKNVLDAGLTETLQMDLDTEPVLSTELNAWIAEVKQRDDRLKFEALRMQQVIDSQPTKSPAKVKLSLAERLALPPKPSLASRLTTPPPKDPKAKCPPLTDGEKALWICMMAADAAASSTLVTAPSTAMETSQMQLPIGLLPRLMQKLKLLLVGRPSRQSVSQLLWFMLQRIFWIPTTKNQTLTVTGMSLLL</sequence>
<accession>A0AAD7AZ98</accession>
<organism evidence="2 3">
    <name type="scientific">Roridomyces roridus</name>
    <dbReference type="NCBI Taxonomy" id="1738132"/>
    <lineage>
        <taxon>Eukaryota</taxon>
        <taxon>Fungi</taxon>
        <taxon>Dikarya</taxon>
        <taxon>Basidiomycota</taxon>
        <taxon>Agaricomycotina</taxon>
        <taxon>Agaricomycetes</taxon>
        <taxon>Agaricomycetidae</taxon>
        <taxon>Agaricales</taxon>
        <taxon>Marasmiineae</taxon>
        <taxon>Mycenaceae</taxon>
        <taxon>Roridomyces</taxon>
    </lineage>
</organism>
<keyword evidence="3" id="KW-1185">Reference proteome</keyword>
<evidence type="ECO:0000256" key="1">
    <source>
        <dbReference type="SAM" id="MobiDB-lite"/>
    </source>
</evidence>
<feature type="non-terminal residue" evidence="2">
    <location>
        <position position="1"/>
    </location>
</feature>
<dbReference type="AlphaFoldDB" id="A0AAD7AZ98"/>
<dbReference type="Proteomes" id="UP001221142">
    <property type="component" value="Unassembled WGS sequence"/>
</dbReference>
<feature type="compositionally biased region" description="Polar residues" evidence="1">
    <location>
        <begin position="20"/>
        <end position="51"/>
    </location>
</feature>
<evidence type="ECO:0000313" key="2">
    <source>
        <dbReference type="EMBL" id="KAJ7605202.1"/>
    </source>
</evidence>
<feature type="region of interest" description="Disordered" evidence="1">
    <location>
        <begin position="1"/>
        <end position="64"/>
    </location>
</feature>
<protein>
    <submittedName>
        <fullName evidence="2">Uncharacterized protein</fullName>
    </submittedName>
</protein>